<comment type="caution">
    <text evidence="1">The sequence shown here is derived from an EMBL/GenBank/DDBJ whole genome shotgun (WGS) entry which is preliminary data.</text>
</comment>
<gene>
    <name evidence="1" type="ORF">NDU88_003397</name>
</gene>
<name>A0AAV7L1R0_PLEWA</name>
<protein>
    <submittedName>
        <fullName evidence="1">Uncharacterized protein</fullName>
    </submittedName>
</protein>
<dbReference type="EMBL" id="JANPWB010000016">
    <property type="protein sequence ID" value="KAJ1083238.1"/>
    <property type="molecule type" value="Genomic_DNA"/>
</dbReference>
<organism evidence="1 2">
    <name type="scientific">Pleurodeles waltl</name>
    <name type="common">Iberian ribbed newt</name>
    <dbReference type="NCBI Taxonomy" id="8319"/>
    <lineage>
        <taxon>Eukaryota</taxon>
        <taxon>Metazoa</taxon>
        <taxon>Chordata</taxon>
        <taxon>Craniata</taxon>
        <taxon>Vertebrata</taxon>
        <taxon>Euteleostomi</taxon>
        <taxon>Amphibia</taxon>
        <taxon>Batrachia</taxon>
        <taxon>Caudata</taxon>
        <taxon>Salamandroidea</taxon>
        <taxon>Salamandridae</taxon>
        <taxon>Pleurodelinae</taxon>
        <taxon>Pleurodeles</taxon>
    </lineage>
</organism>
<keyword evidence="2" id="KW-1185">Reference proteome</keyword>
<feature type="non-terminal residue" evidence="1">
    <location>
        <position position="1"/>
    </location>
</feature>
<feature type="non-terminal residue" evidence="1">
    <location>
        <position position="52"/>
    </location>
</feature>
<proteinExistence type="predicted"/>
<evidence type="ECO:0000313" key="2">
    <source>
        <dbReference type="Proteomes" id="UP001066276"/>
    </source>
</evidence>
<dbReference type="Proteomes" id="UP001066276">
    <property type="component" value="Chromosome 12"/>
</dbReference>
<accession>A0AAV7L1R0</accession>
<reference evidence="1" key="1">
    <citation type="journal article" date="2022" name="bioRxiv">
        <title>Sequencing and chromosome-scale assembly of the giantPleurodeles waltlgenome.</title>
        <authorList>
            <person name="Brown T."/>
            <person name="Elewa A."/>
            <person name="Iarovenko S."/>
            <person name="Subramanian E."/>
            <person name="Araus A.J."/>
            <person name="Petzold A."/>
            <person name="Susuki M."/>
            <person name="Suzuki K.-i.T."/>
            <person name="Hayashi T."/>
            <person name="Toyoda A."/>
            <person name="Oliveira C."/>
            <person name="Osipova E."/>
            <person name="Leigh N.D."/>
            <person name="Simon A."/>
            <person name="Yun M.H."/>
        </authorList>
    </citation>
    <scope>NUCLEOTIDE SEQUENCE</scope>
    <source>
        <strain evidence="1">20211129_DDA</strain>
        <tissue evidence="1">Liver</tissue>
    </source>
</reference>
<evidence type="ECO:0000313" key="1">
    <source>
        <dbReference type="EMBL" id="KAJ1083238.1"/>
    </source>
</evidence>
<dbReference type="AlphaFoldDB" id="A0AAV7L1R0"/>
<sequence length="52" mass="5775">VGCVDLHWSVATLVTALHQPWHISAVLCLLQKIPPSAVIKLPVGLWRIPLRQ</sequence>